<dbReference type="PANTHER" id="PTHR43784:SF2">
    <property type="entry name" value="GDSL-LIKE LIPASE_ACYLHYDROLASE, PUTATIVE (AFU_ORTHOLOGUE AFUA_2G00820)-RELATED"/>
    <property type="match status" value="1"/>
</dbReference>
<dbReference type="InterPro" id="IPR036514">
    <property type="entry name" value="SGNH_hydro_sf"/>
</dbReference>
<comment type="caution">
    <text evidence="2">The sequence shown here is derived from an EMBL/GenBank/DDBJ whole genome shotgun (WGS) entry which is preliminary data.</text>
</comment>
<accession>A0A1Y2EQA6</accession>
<dbReference type="GO" id="GO:0016787">
    <property type="term" value="F:hydrolase activity"/>
    <property type="evidence" value="ECO:0007669"/>
    <property type="project" value="UniProtKB-KW"/>
</dbReference>
<dbReference type="OrthoDB" id="2125593at2759"/>
<dbReference type="EMBL" id="MCOG01000032">
    <property type="protein sequence ID" value="ORY73771.1"/>
    <property type="molecule type" value="Genomic_DNA"/>
</dbReference>
<keyword evidence="2" id="KW-0378">Hydrolase</keyword>
<feature type="domain" description="SGNH hydrolase-type esterase" evidence="1">
    <location>
        <begin position="154"/>
        <end position="347"/>
    </location>
</feature>
<evidence type="ECO:0000259" key="1">
    <source>
        <dbReference type="Pfam" id="PF13472"/>
    </source>
</evidence>
<feature type="non-terminal residue" evidence="2">
    <location>
        <position position="1"/>
    </location>
</feature>
<proteinExistence type="predicted"/>
<dbReference type="Proteomes" id="UP000193920">
    <property type="component" value="Unassembled WGS sequence"/>
</dbReference>
<gene>
    <name evidence="2" type="ORF">LY90DRAFT_309214</name>
</gene>
<dbReference type="SUPFAM" id="SSF52266">
    <property type="entry name" value="SGNH hydrolase"/>
    <property type="match status" value="1"/>
</dbReference>
<organism evidence="2 3">
    <name type="scientific">Neocallimastix californiae</name>
    <dbReference type="NCBI Taxonomy" id="1754190"/>
    <lineage>
        <taxon>Eukaryota</taxon>
        <taxon>Fungi</taxon>
        <taxon>Fungi incertae sedis</taxon>
        <taxon>Chytridiomycota</taxon>
        <taxon>Chytridiomycota incertae sedis</taxon>
        <taxon>Neocallimastigomycetes</taxon>
        <taxon>Neocallimastigales</taxon>
        <taxon>Neocallimastigaceae</taxon>
        <taxon>Neocallimastix</taxon>
    </lineage>
</organism>
<protein>
    <submittedName>
        <fullName evidence="2">SGNH hydrolase</fullName>
    </submittedName>
</protein>
<dbReference type="AlphaFoldDB" id="A0A1Y2EQA6"/>
<dbReference type="Gene3D" id="3.40.50.1110">
    <property type="entry name" value="SGNH hydrolase"/>
    <property type="match status" value="1"/>
</dbReference>
<dbReference type="Pfam" id="PF13472">
    <property type="entry name" value="Lipase_GDSL_2"/>
    <property type="match status" value="1"/>
</dbReference>
<reference evidence="2 3" key="1">
    <citation type="submission" date="2016-08" db="EMBL/GenBank/DDBJ databases">
        <title>A Parts List for Fungal Cellulosomes Revealed by Comparative Genomics.</title>
        <authorList>
            <consortium name="DOE Joint Genome Institute"/>
            <person name="Haitjema C.H."/>
            <person name="Gilmore S.P."/>
            <person name="Henske J.K."/>
            <person name="Solomon K.V."/>
            <person name="De Groot R."/>
            <person name="Kuo A."/>
            <person name="Mondo S.J."/>
            <person name="Salamov A.A."/>
            <person name="Labutti K."/>
            <person name="Zhao Z."/>
            <person name="Chiniquy J."/>
            <person name="Barry K."/>
            <person name="Brewer H.M."/>
            <person name="Purvine S.O."/>
            <person name="Wright A.T."/>
            <person name="Boxma B."/>
            <person name="Van Alen T."/>
            <person name="Hackstein J.H."/>
            <person name="Baker S.E."/>
            <person name="Grigoriev I.V."/>
            <person name="O'Malley M.A."/>
        </authorList>
    </citation>
    <scope>NUCLEOTIDE SEQUENCE [LARGE SCALE GENOMIC DNA]</scope>
    <source>
        <strain evidence="2 3">G1</strain>
    </source>
</reference>
<sequence>LQGNSLRQFVRVSIPGEQVRFHFSNIYGKEELELQSVHVAKSAGQGTGGIITETDTEITFNGQSGVVIPANSDVISDTIPFSISTFDELAITIYYGKIPADFTGHAGSRTNSFIELGNAVSKETFNDAHKFAHWYTISAIDVVDNEKKYSAIVCYGDSITDGRGSTTDKQNRWTDVFAEKLQSNPATSHFAVLNHGIGATCVQGASTPKYPTGLERFQKDVAEQTNVKYMIVLYGINDIAFNYIDAPYPVSDIINAYKELIKKGHDLGITVYGSPILPFKTNDHWTEELNVIKETVNEWIRNTPASEGGFDAVIDFASVVADPNDDMVFKEDLCDGDGLHPNYLGHNVIGNYVDLELF</sequence>
<dbReference type="PANTHER" id="PTHR43784">
    <property type="entry name" value="GDSL-LIKE LIPASE/ACYLHYDROLASE, PUTATIVE (AFU_ORTHOLOGUE AFUA_2G00820)-RELATED"/>
    <property type="match status" value="1"/>
</dbReference>
<keyword evidence="3" id="KW-1185">Reference proteome</keyword>
<evidence type="ECO:0000313" key="2">
    <source>
        <dbReference type="EMBL" id="ORY73771.1"/>
    </source>
</evidence>
<dbReference type="InterPro" id="IPR053140">
    <property type="entry name" value="GDSL_Rv0518-like"/>
</dbReference>
<dbReference type="InterPro" id="IPR013830">
    <property type="entry name" value="SGNH_hydro"/>
</dbReference>
<dbReference type="STRING" id="1754190.A0A1Y2EQA6"/>
<name>A0A1Y2EQA6_9FUNG</name>
<evidence type="ECO:0000313" key="3">
    <source>
        <dbReference type="Proteomes" id="UP000193920"/>
    </source>
</evidence>
<feature type="non-terminal residue" evidence="2">
    <location>
        <position position="358"/>
    </location>
</feature>